<protein>
    <recommendedName>
        <fullName evidence="4">Secreted protein</fullName>
    </recommendedName>
</protein>
<feature type="signal peptide" evidence="1">
    <location>
        <begin position="1"/>
        <end position="19"/>
    </location>
</feature>
<organism evidence="2 3">
    <name type="scientific">Cylindrobasidium torrendii FP15055 ss-10</name>
    <dbReference type="NCBI Taxonomy" id="1314674"/>
    <lineage>
        <taxon>Eukaryota</taxon>
        <taxon>Fungi</taxon>
        <taxon>Dikarya</taxon>
        <taxon>Basidiomycota</taxon>
        <taxon>Agaricomycotina</taxon>
        <taxon>Agaricomycetes</taxon>
        <taxon>Agaricomycetidae</taxon>
        <taxon>Agaricales</taxon>
        <taxon>Marasmiineae</taxon>
        <taxon>Physalacriaceae</taxon>
        <taxon>Cylindrobasidium</taxon>
    </lineage>
</organism>
<evidence type="ECO:0000256" key="1">
    <source>
        <dbReference type="SAM" id="SignalP"/>
    </source>
</evidence>
<keyword evidence="3" id="KW-1185">Reference proteome</keyword>
<dbReference type="AlphaFoldDB" id="A0A0D7BQ37"/>
<gene>
    <name evidence="2" type="ORF">CYLTODRAFT_407526</name>
</gene>
<dbReference type="Proteomes" id="UP000054007">
    <property type="component" value="Unassembled WGS sequence"/>
</dbReference>
<reference evidence="2 3" key="1">
    <citation type="journal article" date="2015" name="Fungal Genet. Biol.">
        <title>Evolution of novel wood decay mechanisms in Agaricales revealed by the genome sequences of Fistulina hepatica and Cylindrobasidium torrendii.</title>
        <authorList>
            <person name="Floudas D."/>
            <person name="Held B.W."/>
            <person name="Riley R."/>
            <person name="Nagy L.G."/>
            <person name="Koehler G."/>
            <person name="Ransdell A.S."/>
            <person name="Younus H."/>
            <person name="Chow J."/>
            <person name="Chiniquy J."/>
            <person name="Lipzen A."/>
            <person name="Tritt A."/>
            <person name="Sun H."/>
            <person name="Haridas S."/>
            <person name="LaButti K."/>
            <person name="Ohm R.A."/>
            <person name="Kues U."/>
            <person name="Blanchette R.A."/>
            <person name="Grigoriev I.V."/>
            <person name="Minto R.E."/>
            <person name="Hibbett D.S."/>
        </authorList>
    </citation>
    <scope>NUCLEOTIDE SEQUENCE [LARGE SCALE GENOMIC DNA]</scope>
    <source>
        <strain evidence="2 3">FP15055 ss-10</strain>
    </source>
</reference>
<evidence type="ECO:0008006" key="4">
    <source>
        <dbReference type="Google" id="ProtNLM"/>
    </source>
</evidence>
<name>A0A0D7BQ37_9AGAR</name>
<accession>A0A0D7BQ37</accession>
<keyword evidence="1" id="KW-0732">Signal</keyword>
<dbReference type="EMBL" id="KN880445">
    <property type="protein sequence ID" value="KIY72279.1"/>
    <property type="molecule type" value="Genomic_DNA"/>
</dbReference>
<feature type="chain" id="PRO_5002317525" description="Secreted protein" evidence="1">
    <location>
        <begin position="20"/>
        <end position="115"/>
    </location>
</feature>
<sequence length="115" mass="12876">MIRHVLLAPFVALFLFVWCECPLSVQDPTCLESSTSGIRLGGSSRCHNPSSQSIMGIYAERAGSRIRNRPLNTGHRTHVRVTMYGPRSVRIQRYPKSCEDYKIGCKGPIARAGWI</sequence>
<proteinExistence type="predicted"/>
<evidence type="ECO:0000313" key="3">
    <source>
        <dbReference type="Proteomes" id="UP000054007"/>
    </source>
</evidence>
<evidence type="ECO:0000313" key="2">
    <source>
        <dbReference type="EMBL" id="KIY72279.1"/>
    </source>
</evidence>